<dbReference type="OrthoDB" id="4797874at2759"/>
<reference evidence="1 2" key="1">
    <citation type="submission" date="2019-12" db="EMBL/GenBank/DDBJ databases">
        <title>A genome sequence resource for the geographically widespread anthracnose pathogen Colletotrichum asianum.</title>
        <authorList>
            <person name="Meng Y."/>
        </authorList>
    </citation>
    <scope>NUCLEOTIDE SEQUENCE [LARGE SCALE GENOMIC DNA]</scope>
    <source>
        <strain evidence="1 2">ICMP 18580</strain>
    </source>
</reference>
<evidence type="ECO:0000313" key="2">
    <source>
        <dbReference type="Proteomes" id="UP000434172"/>
    </source>
</evidence>
<dbReference type="EMBL" id="WOWK01000034">
    <property type="protein sequence ID" value="KAF0325855.1"/>
    <property type="molecule type" value="Genomic_DNA"/>
</dbReference>
<gene>
    <name evidence="1" type="ORF">GQ607_006987</name>
</gene>
<evidence type="ECO:0000313" key="1">
    <source>
        <dbReference type="EMBL" id="KAF0325855.1"/>
    </source>
</evidence>
<accession>A0A8H3ZVV7</accession>
<sequence>MPNPTPTDQAMTVERGPWMGTFAASFPLDPKWSIIFGNLPVSIRDKVDIVRAVLHKDNSTELEEKFQTKSLLIATMAHGDLKTGSSINALTVGVSCDGLTVGKVDGIMQVLAEILKRHGLEDDLQVMLVHSVMGWSLGSLPIY</sequence>
<protein>
    <submittedName>
        <fullName evidence="1">Uncharacterized protein</fullName>
    </submittedName>
</protein>
<proteinExistence type="predicted"/>
<dbReference type="Proteomes" id="UP000434172">
    <property type="component" value="Unassembled WGS sequence"/>
</dbReference>
<comment type="caution">
    <text evidence="1">The sequence shown here is derived from an EMBL/GenBank/DDBJ whole genome shotgun (WGS) entry which is preliminary data.</text>
</comment>
<organism evidence="1 2">
    <name type="scientific">Colletotrichum asianum</name>
    <dbReference type="NCBI Taxonomy" id="702518"/>
    <lineage>
        <taxon>Eukaryota</taxon>
        <taxon>Fungi</taxon>
        <taxon>Dikarya</taxon>
        <taxon>Ascomycota</taxon>
        <taxon>Pezizomycotina</taxon>
        <taxon>Sordariomycetes</taxon>
        <taxon>Hypocreomycetidae</taxon>
        <taxon>Glomerellales</taxon>
        <taxon>Glomerellaceae</taxon>
        <taxon>Colletotrichum</taxon>
        <taxon>Colletotrichum gloeosporioides species complex</taxon>
    </lineage>
</organism>
<name>A0A8H3ZVV7_9PEZI</name>
<dbReference type="AlphaFoldDB" id="A0A8H3ZVV7"/>
<keyword evidence="2" id="KW-1185">Reference proteome</keyword>